<reference evidence="2" key="2">
    <citation type="submission" date="2025-09" db="UniProtKB">
        <authorList>
            <consortium name="Ensembl"/>
        </authorList>
    </citation>
    <scope>IDENTIFICATION</scope>
</reference>
<proteinExistence type="predicted"/>
<dbReference type="AlphaFoldDB" id="A0A8B9CIU5"/>
<feature type="chain" id="PRO_5034924545" description="Secreted protein" evidence="1">
    <location>
        <begin position="18"/>
        <end position="108"/>
    </location>
</feature>
<keyword evidence="1" id="KW-0732">Signal</keyword>
<evidence type="ECO:0000256" key="1">
    <source>
        <dbReference type="SAM" id="SignalP"/>
    </source>
</evidence>
<evidence type="ECO:0000313" key="2">
    <source>
        <dbReference type="Ensembl" id="ENSABRP00000019570.1"/>
    </source>
</evidence>
<evidence type="ECO:0000313" key="3">
    <source>
        <dbReference type="Proteomes" id="UP000694426"/>
    </source>
</evidence>
<feature type="signal peptide" evidence="1">
    <location>
        <begin position="1"/>
        <end position="17"/>
    </location>
</feature>
<name>A0A8B9CIU5_9AVES</name>
<protein>
    <recommendedName>
        <fullName evidence="4">Secreted protein</fullName>
    </recommendedName>
</protein>
<dbReference type="Ensembl" id="ENSABRT00000027619.1">
    <property type="protein sequence ID" value="ENSABRP00000019570.1"/>
    <property type="gene ID" value="ENSABRG00000016774.1"/>
</dbReference>
<evidence type="ECO:0008006" key="4">
    <source>
        <dbReference type="Google" id="ProtNLM"/>
    </source>
</evidence>
<accession>A0A8B9CIU5</accession>
<reference evidence="2" key="1">
    <citation type="submission" date="2025-08" db="UniProtKB">
        <authorList>
            <consortium name="Ensembl"/>
        </authorList>
    </citation>
    <scope>IDENTIFICATION</scope>
</reference>
<sequence>FFCLFVSHCLVWLFCSAKFSERDCKRSLLFVLSLKPSPLLQYASLHTIVCWLVRRPLPSFSGVELSHSLLIFKVPWLISNETSCQILTGSCWFAQLFLHCASIDLGFI</sequence>
<keyword evidence="3" id="KW-1185">Reference proteome</keyword>
<dbReference type="Proteomes" id="UP000694426">
    <property type="component" value="Unplaced"/>
</dbReference>
<organism evidence="2 3">
    <name type="scientific">Anser brachyrhynchus</name>
    <name type="common">Pink-footed goose</name>
    <dbReference type="NCBI Taxonomy" id="132585"/>
    <lineage>
        <taxon>Eukaryota</taxon>
        <taxon>Metazoa</taxon>
        <taxon>Chordata</taxon>
        <taxon>Craniata</taxon>
        <taxon>Vertebrata</taxon>
        <taxon>Euteleostomi</taxon>
        <taxon>Archelosauria</taxon>
        <taxon>Archosauria</taxon>
        <taxon>Dinosauria</taxon>
        <taxon>Saurischia</taxon>
        <taxon>Theropoda</taxon>
        <taxon>Coelurosauria</taxon>
        <taxon>Aves</taxon>
        <taxon>Neognathae</taxon>
        <taxon>Galloanserae</taxon>
        <taxon>Anseriformes</taxon>
        <taxon>Anatidae</taxon>
        <taxon>Anserinae</taxon>
        <taxon>Anser</taxon>
    </lineage>
</organism>